<feature type="non-terminal residue" evidence="1">
    <location>
        <position position="47"/>
    </location>
</feature>
<gene>
    <name evidence="1" type="ORF">AVDCRST_MAG79-126</name>
</gene>
<proteinExistence type="predicted"/>
<accession>A0A6J4TDA9</accession>
<sequence length="47" mass="5708">CSPGSITWASRWRTSTARSRRTRPIWRSRWSTARRWPSRAWRRSCST</sequence>
<evidence type="ECO:0000313" key="1">
    <source>
        <dbReference type="EMBL" id="CAA9519772.1"/>
    </source>
</evidence>
<feature type="non-terminal residue" evidence="1">
    <location>
        <position position="1"/>
    </location>
</feature>
<protein>
    <submittedName>
        <fullName evidence="1">Uncharacterized protein</fullName>
    </submittedName>
</protein>
<dbReference type="AlphaFoldDB" id="A0A6J4TDA9"/>
<name>A0A6J4TDA9_9ACTN</name>
<dbReference type="EMBL" id="CADCWC010000022">
    <property type="protein sequence ID" value="CAA9519772.1"/>
    <property type="molecule type" value="Genomic_DNA"/>
</dbReference>
<reference evidence="1" key="1">
    <citation type="submission" date="2020-02" db="EMBL/GenBank/DDBJ databases">
        <authorList>
            <person name="Meier V. D."/>
        </authorList>
    </citation>
    <scope>NUCLEOTIDE SEQUENCE</scope>
    <source>
        <strain evidence="1">AVDCRST_MAG79</strain>
    </source>
</reference>
<organism evidence="1">
    <name type="scientific">uncultured Thermoleophilia bacterium</name>
    <dbReference type="NCBI Taxonomy" id="1497501"/>
    <lineage>
        <taxon>Bacteria</taxon>
        <taxon>Bacillati</taxon>
        <taxon>Actinomycetota</taxon>
        <taxon>Thermoleophilia</taxon>
        <taxon>environmental samples</taxon>
    </lineage>
</organism>